<gene>
    <name evidence="10" type="ordered locus">ANT_17650</name>
</gene>
<dbReference type="AlphaFoldDB" id="E8N5S7"/>
<keyword evidence="11" id="KW-1185">Reference proteome</keyword>
<keyword evidence="4" id="KW-0521">NADP</keyword>
<evidence type="ECO:0000256" key="1">
    <source>
        <dbReference type="ARBA" id="ARBA00022490"/>
    </source>
</evidence>
<sequence>MRGKSGFIIRFMLSKFFTHPETYKSLSPSDLCHTSLGCPYCGKVHTIPIEFAAAEPGVLVGDAVNVLRRHAGSSLVPLLYDRAIEPLIAEKVIAPLQNQGFSIHPIGIGSPGVLLDTSVELAHEAMEQIPSAASFLIGAGSGVICDLTKWVATQTHLEYALIGTAPSMNAYTSITATITEGEVKISHLLTPPKAVLLDVNILRDAPQEMIWAGWGDLAARAVCNADWRLANFFHGTYFCPFPYELTEKYQNDVFAVASQITQRDLLAFQLFADAILISGYSMTLLNGETSPSSGSEHVLSHFWDFLSHHRGLPKNLHGVQVGIGTLIMLAFYEAFRSVNPHSLQPEKILKHRKSFGRLVDENQRLYGDAATRFNQILEKKYRKDEEILHRVQRVKMQWQFLWEILDPYLTPFEKVKRTFIEAGFPVSLQTIQRNKEEVLEAMIKGPFYRPRYTILDLAWELGVLEDLAEEALKRVFYQTR</sequence>
<dbReference type="GO" id="GO:0016614">
    <property type="term" value="F:oxidoreductase activity, acting on CH-OH group of donors"/>
    <property type="evidence" value="ECO:0007669"/>
    <property type="project" value="InterPro"/>
</dbReference>
<dbReference type="HOGENOM" id="CLU_038362_1_0_0"/>
<dbReference type="STRING" id="926569.ANT_17650"/>
<dbReference type="OrthoDB" id="9763580at2"/>
<dbReference type="CDD" id="cd08175">
    <property type="entry name" value="G1PDH"/>
    <property type="match status" value="1"/>
</dbReference>
<dbReference type="PANTHER" id="PTHR43616">
    <property type="entry name" value="GLYCEROL DEHYDROGENASE"/>
    <property type="match status" value="1"/>
</dbReference>
<dbReference type="PANTHER" id="PTHR43616:SF5">
    <property type="entry name" value="GLYCEROL DEHYDROGENASE 1"/>
    <property type="match status" value="1"/>
</dbReference>
<keyword evidence="2" id="KW-0444">Lipid biosynthesis</keyword>
<dbReference type="Gene3D" id="1.20.1090.10">
    <property type="entry name" value="Dehydroquinate synthase-like - alpha domain"/>
    <property type="match status" value="1"/>
</dbReference>
<evidence type="ECO:0000256" key="4">
    <source>
        <dbReference type="ARBA" id="ARBA00022857"/>
    </source>
</evidence>
<dbReference type="eggNOG" id="COG0371">
    <property type="taxonomic scope" value="Bacteria"/>
</dbReference>
<dbReference type="EMBL" id="AP012029">
    <property type="protein sequence ID" value="BAJ63791.1"/>
    <property type="molecule type" value="Genomic_DNA"/>
</dbReference>
<reference evidence="10 11" key="1">
    <citation type="submission" date="2010-12" db="EMBL/GenBank/DDBJ databases">
        <title>Whole genome sequence of Anaerolinea thermophila UNI-1.</title>
        <authorList>
            <person name="Narita-Yamada S."/>
            <person name="Kishi E."/>
            <person name="Watanabe Y."/>
            <person name="Takasaki K."/>
            <person name="Ankai A."/>
            <person name="Oguchi A."/>
            <person name="Fukui S."/>
            <person name="Takahashi M."/>
            <person name="Yashiro I."/>
            <person name="Hosoyama A."/>
            <person name="Sekiguchi Y."/>
            <person name="Hanada S."/>
            <person name="Fujita N."/>
        </authorList>
    </citation>
    <scope>NUCLEOTIDE SEQUENCE [LARGE SCALE GENOMIC DNA]</scope>
    <source>
        <strain evidence="11">DSM 14523 / JCM 11388 / NBRC 100420 / UNI-1</strain>
    </source>
</reference>
<evidence type="ECO:0000256" key="3">
    <source>
        <dbReference type="ARBA" id="ARBA00022723"/>
    </source>
</evidence>
<dbReference type="InterPro" id="IPR032837">
    <property type="entry name" value="G1PDH"/>
</dbReference>
<keyword evidence="3" id="KW-0479">Metal-binding</keyword>
<keyword evidence="7" id="KW-0443">Lipid metabolism</keyword>
<keyword evidence="8" id="KW-0594">Phospholipid biosynthesis</keyword>
<dbReference type="SUPFAM" id="SSF56796">
    <property type="entry name" value="Dehydroquinate synthase-like"/>
    <property type="match status" value="1"/>
</dbReference>
<dbReference type="GO" id="GO:0008654">
    <property type="term" value="P:phospholipid biosynthetic process"/>
    <property type="evidence" value="ECO:0007669"/>
    <property type="project" value="UniProtKB-KW"/>
</dbReference>
<evidence type="ECO:0000256" key="2">
    <source>
        <dbReference type="ARBA" id="ARBA00022516"/>
    </source>
</evidence>
<keyword evidence="6" id="KW-0520">NAD</keyword>
<keyword evidence="9" id="KW-1208">Phospholipid metabolism</keyword>
<keyword evidence="1" id="KW-0963">Cytoplasm</keyword>
<dbReference type="GO" id="GO:0046872">
    <property type="term" value="F:metal ion binding"/>
    <property type="evidence" value="ECO:0007669"/>
    <property type="project" value="UniProtKB-KW"/>
</dbReference>
<keyword evidence="5" id="KW-0560">Oxidoreductase</keyword>
<dbReference type="InterPro" id="IPR016205">
    <property type="entry name" value="Glycerol_DH"/>
</dbReference>
<dbReference type="Proteomes" id="UP000008922">
    <property type="component" value="Chromosome"/>
</dbReference>
<accession>E8N5S7</accession>
<evidence type="ECO:0000256" key="7">
    <source>
        <dbReference type="ARBA" id="ARBA00023098"/>
    </source>
</evidence>
<proteinExistence type="predicted"/>
<evidence type="ECO:0000313" key="11">
    <source>
        <dbReference type="Proteomes" id="UP000008922"/>
    </source>
</evidence>
<organism evidence="10 11">
    <name type="scientific">Anaerolinea thermophila (strain DSM 14523 / JCM 11388 / NBRC 100420 / UNI-1)</name>
    <dbReference type="NCBI Taxonomy" id="926569"/>
    <lineage>
        <taxon>Bacteria</taxon>
        <taxon>Bacillati</taxon>
        <taxon>Chloroflexota</taxon>
        <taxon>Anaerolineae</taxon>
        <taxon>Anaerolineales</taxon>
        <taxon>Anaerolineaceae</taxon>
        <taxon>Anaerolinea</taxon>
    </lineage>
</organism>
<evidence type="ECO:0000313" key="10">
    <source>
        <dbReference type="EMBL" id="BAJ63791.1"/>
    </source>
</evidence>
<dbReference type="Pfam" id="PF13685">
    <property type="entry name" value="Fe-ADH_2"/>
    <property type="match status" value="1"/>
</dbReference>
<protein>
    <submittedName>
        <fullName evidence="10">Uncharacterized protein</fullName>
    </submittedName>
</protein>
<dbReference type="Gene3D" id="3.40.50.1970">
    <property type="match status" value="1"/>
</dbReference>
<evidence type="ECO:0000256" key="8">
    <source>
        <dbReference type="ARBA" id="ARBA00023209"/>
    </source>
</evidence>
<evidence type="ECO:0000256" key="5">
    <source>
        <dbReference type="ARBA" id="ARBA00023002"/>
    </source>
</evidence>
<dbReference type="KEGG" id="atm:ANT_17650"/>
<evidence type="ECO:0000256" key="6">
    <source>
        <dbReference type="ARBA" id="ARBA00023027"/>
    </source>
</evidence>
<evidence type="ECO:0000256" key="9">
    <source>
        <dbReference type="ARBA" id="ARBA00023264"/>
    </source>
</evidence>
<name>E8N5S7_ANATU</name>
<dbReference type="InParanoid" id="E8N5S7"/>